<evidence type="ECO:0000313" key="8">
    <source>
        <dbReference type="EMBL" id="CAB4855877.1"/>
    </source>
</evidence>
<dbReference type="InterPro" id="IPR002734">
    <property type="entry name" value="RibDG_C"/>
</dbReference>
<evidence type="ECO:0000313" key="5">
    <source>
        <dbReference type="EMBL" id="CAB4712497.1"/>
    </source>
</evidence>
<evidence type="ECO:0000313" key="6">
    <source>
        <dbReference type="EMBL" id="CAB4761039.1"/>
    </source>
</evidence>
<accession>A0A6J6QME9</accession>
<feature type="domain" description="Bacterial bifunctional deaminase-reductase C-terminal" evidence="4">
    <location>
        <begin position="27"/>
        <end position="188"/>
    </location>
</feature>
<evidence type="ECO:0000256" key="3">
    <source>
        <dbReference type="ARBA" id="ARBA00023002"/>
    </source>
</evidence>
<name>A0A6J6QME9_9ZZZZ</name>
<dbReference type="EMBL" id="CAFBPS010000107">
    <property type="protein sequence ID" value="CAB5033834.1"/>
    <property type="molecule type" value="Genomic_DNA"/>
</dbReference>
<dbReference type="EMBL" id="CAFBMF010000014">
    <property type="protein sequence ID" value="CAB4891190.1"/>
    <property type="molecule type" value="Genomic_DNA"/>
</dbReference>
<keyword evidence="2" id="KW-0521">NADP</keyword>
<dbReference type="AlphaFoldDB" id="A0A6J6QME9"/>
<organism evidence="5">
    <name type="scientific">freshwater metagenome</name>
    <dbReference type="NCBI Taxonomy" id="449393"/>
    <lineage>
        <taxon>unclassified sequences</taxon>
        <taxon>metagenomes</taxon>
        <taxon>ecological metagenomes</taxon>
    </lineage>
</organism>
<sequence length="202" mass="22070">MLFPRPQEISVAAAYDGTHRTRRHDRPWVVLSMISTADGATAIDGNSAKLGGPTDREVFLHLHRSADCVLVGAETVRKDTYSPLPKHQQLVVLSTTGDLGSNTQTLLAAGNTRVVEGEVETIVLDLPGSICVLEGGPSLNNQMLRANLIDEICLTIAPMFIGGTTPRIFEGEWFNHESWTLAHVCQDSGFVFLRYLRSELGN</sequence>
<evidence type="ECO:0000313" key="10">
    <source>
        <dbReference type="EMBL" id="CAB5033834.1"/>
    </source>
</evidence>
<keyword evidence="3" id="KW-0560">Oxidoreductase</keyword>
<dbReference type="EMBL" id="CAFBLJ010000003">
    <property type="protein sequence ID" value="CAB4855877.1"/>
    <property type="molecule type" value="Genomic_DNA"/>
</dbReference>
<protein>
    <submittedName>
        <fullName evidence="5">Unannotated protein</fullName>
    </submittedName>
</protein>
<dbReference type="EMBL" id="CAFAAL010000050">
    <property type="protein sequence ID" value="CAB4802250.1"/>
    <property type="molecule type" value="Genomic_DNA"/>
</dbReference>
<dbReference type="GO" id="GO:0009231">
    <property type="term" value="P:riboflavin biosynthetic process"/>
    <property type="evidence" value="ECO:0007669"/>
    <property type="project" value="InterPro"/>
</dbReference>
<dbReference type="PANTHER" id="PTHR38011">
    <property type="entry name" value="DIHYDROFOLATE REDUCTASE FAMILY PROTEIN (AFU_ORTHOLOGUE AFUA_8G06820)"/>
    <property type="match status" value="1"/>
</dbReference>
<evidence type="ECO:0000313" key="7">
    <source>
        <dbReference type="EMBL" id="CAB4802250.1"/>
    </source>
</evidence>
<dbReference type="InterPro" id="IPR050765">
    <property type="entry name" value="Riboflavin_Biosynth_HTPR"/>
</dbReference>
<evidence type="ECO:0000256" key="2">
    <source>
        <dbReference type="ARBA" id="ARBA00022857"/>
    </source>
</evidence>
<dbReference type="Pfam" id="PF01872">
    <property type="entry name" value="RibD_C"/>
    <property type="match status" value="1"/>
</dbReference>
<reference evidence="5" key="1">
    <citation type="submission" date="2020-05" db="EMBL/GenBank/DDBJ databases">
        <authorList>
            <person name="Chiriac C."/>
            <person name="Salcher M."/>
            <person name="Ghai R."/>
            <person name="Kavagutti S V."/>
        </authorList>
    </citation>
    <scope>NUCLEOTIDE SEQUENCE</scope>
</reference>
<evidence type="ECO:0000259" key="4">
    <source>
        <dbReference type="Pfam" id="PF01872"/>
    </source>
</evidence>
<dbReference type="GO" id="GO:0008703">
    <property type="term" value="F:5-amino-6-(5-phosphoribosylamino)uracil reductase activity"/>
    <property type="evidence" value="ECO:0007669"/>
    <property type="project" value="InterPro"/>
</dbReference>
<dbReference type="PANTHER" id="PTHR38011:SF7">
    <property type="entry name" value="2,5-DIAMINO-6-RIBOSYLAMINO-4(3H)-PYRIMIDINONE 5'-PHOSPHATE REDUCTASE"/>
    <property type="match status" value="1"/>
</dbReference>
<comment type="pathway">
    <text evidence="1">Cofactor biosynthesis; riboflavin biosynthesis.</text>
</comment>
<proteinExistence type="predicted"/>
<gene>
    <name evidence="5" type="ORF">UFOPK2658_00491</name>
    <name evidence="6" type="ORF">UFOPK2880_00107</name>
    <name evidence="7" type="ORF">UFOPK3004_00741</name>
    <name evidence="8" type="ORF">UFOPK3304_00120</name>
    <name evidence="9" type="ORF">UFOPK3494_00371</name>
    <name evidence="10" type="ORF">UFOPK4134_01280</name>
</gene>
<dbReference type="EMBL" id="CAEZYH010000011">
    <property type="protein sequence ID" value="CAB4712497.1"/>
    <property type="molecule type" value="Genomic_DNA"/>
</dbReference>
<dbReference type="InterPro" id="IPR024072">
    <property type="entry name" value="DHFR-like_dom_sf"/>
</dbReference>
<evidence type="ECO:0000256" key="1">
    <source>
        <dbReference type="ARBA" id="ARBA00005104"/>
    </source>
</evidence>
<dbReference type="SUPFAM" id="SSF53597">
    <property type="entry name" value="Dihydrofolate reductase-like"/>
    <property type="match status" value="1"/>
</dbReference>
<evidence type="ECO:0000313" key="9">
    <source>
        <dbReference type="EMBL" id="CAB4891190.1"/>
    </source>
</evidence>
<dbReference type="EMBL" id="CAEZZP010000003">
    <property type="protein sequence ID" value="CAB4761039.1"/>
    <property type="molecule type" value="Genomic_DNA"/>
</dbReference>
<dbReference type="Gene3D" id="3.40.430.10">
    <property type="entry name" value="Dihydrofolate Reductase, subunit A"/>
    <property type="match status" value="2"/>
</dbReference>